<dbReference type="SUPFAM" id="SSF101960">
    <property type="entry name" value="Stabilizer of iron transporter SufD"/>
    <property type="match status" value="1"/>
</dbReference>
<proteinExistence type="inferred from homology"/>
<evidence type="ECO:0000256" key="1">
    <source>
        <dbReference type="ARBA" id="ARBA00043967"/>
    </source>
</evidence>
<dbReference type="PANTHER" id="PTHR43575:SF1">
    <property type="entry name" value="PROTEIN ABCI7, CHLOROPLASTIC"/>
    <property type="match status" value="1"/>
</dbReference>
<evidence type="ECO:0000259" key="3">
    <source>
        <dbReference type="Pfam" id="PF19295"/>
    </source>
</evidence>
<dbReference type="InterPro" id="IPR037284">
    <property type="entry name" value="SUF_FeS_clus_asmbl_SufBD_sf"/>
</dbReference>
<dbReference type="Pfam" id="PF01458">
    <property type="entry name" value="SUFBD_core"/>
    <property type="match status" value="1"/>
</dbReference>
<dbReference type="Proteomes" id="UP001291309">
    <property type="component" value="Unassembled WGS sequence"/>
</dbReference>
<reference evidence="4 5" key="1">
    <citation type="submission" date="2023-12" db="EMBL/GenBank/DDBJ databases">
        <title>the genome sequence of Hyalangium sp. s54d21.</title>
        <authorList>
            <person name="Zhang X."/>
        </authorList>
    </citation>
    <scope>NUCLEOTIDE SEQUENCE [LARGE SCALE GENOMIC DNA]</scope>
    <source>
        <strain evidence="5">s54d21</strain>
    </source>
</reference>
<gene>
    <name evidence="4" type="primary">sufD</name>
    <name evidence="4" type="ORF">SYV04_10355</name>
</gene>
<organism evidence="4 5">
    <name type="scientific">Hyalangium rubrum</name>
    <dbReference type="NCBI Taxonomy" id="3103134"/>
    <lineage>
        <taxon>Bacteria</taxon>
        <taxon>Pseudomonadati</taxon>
        <taxon>Myxococcota</taxon>
        <taxon>Myxococcia</taxon>
        <taxon>Myxococcales</taxon>
        <taxon>Cystobacterineae</taxon>
        <taxon>Archangiaceae</taxon>
        <taxon>Hyalangium</taxon>
    </lineage>
</organism>
<sequence length="442" mass="47793">MSAGLQHYLDVAQRFQAERMADSPLWLRGLREDGLAQLSRQGFPTTRNEDWKYTDVAPLVSRPFAPVEARRVAEFQARVDQLALPGPRLVFVDGRHSPELSSLEGLYEGVTVKPLRQALREDAEALQAVLGQRARAETHSFIALNAALLEEGAFVNVRAGAAAPSPVQLVFLASGATGASVLASPRILVVAGANSEAALVEVYAGVEGGASFTNAVTEVVLGENARLHHYKLQVEPEAAFHLASLHAEQARDSRLVSHAFALGATLARNEVRSVFAGEGGECVLNGLYVGRGTQHLDNRTDLDHAMPRCTSRELYKGVLDGKARGTFHGRVLVRQDAQRTDASQTNRNLLLSEEALVDTRPQLEILADDVKCAHGAAVGRLDEQALFYLRARGIPRAEAERLLTYAFASEVVGAVTLEPLRARVEQLLSGRLPGGARREGQA</sequence>
<evidence type="ECO:0000313" key="5">
    <source>
        <dbReference type="Proteomes" id="UP001291309"/>
    </source>
</evidence>
<dbReference type="InterPro" id="IPR055346">
    <property type="entry name" value="Fe-S_cluster_assembly_SufBD"/>
</dbReference>
<protein>
    <submittedName>
        <fullName evidence="4">Fe-S cluster assembly protein SufD</fullName>
    </submittedName>
</protein>
<name>A0ABU5H015_9BACT</name>
<evidence type="ECO:0000259" key="2">
    <source>
        <dbReference type="Pfam" id="PF01458"/>
    </source>
</evidence>
<dbReference type="InterPro" id="IPR045595">
    <property type="entry name" value="SufBD_N"/>
</dbReference>
<evidence type="ECO:0000313" key="4">
    <source>
        <dbReference type="EMBL" id="MDY7226793.1"/>
    </source>
</evidence>
<dbReference type="NCBIfam" id="TIGR01981">
    <property type="entry name" value="sufD"/>
    <property type="match status" value="1"/>
</dbReference>
<dbReference type="Pfam" id="PF19295">
    <property type="entry name" value="SufBD_N"/>
    <property type="match status" value="1"/>
</dbReference>
<accession>A0ABU5H015</accession>
<comment type="similarity">
    <text evidence="1">Belongs to the iron-sulfur cluster assembly SufBD family.</text>
</comment>
<keyword evidence="5" id="KW-1185">Reference proteome</keyword>
<feature type="domain" description="SUF system FeS cluster assembly SufBD core" evidence="2">
    <location>
        <begin position="179"/>
        <end position="407"/>
    </location>
</feature>
<comment type="caution">
    <text evidence="4">The sequence shown here is derived from an EMBL/GenBank/DDBJ whole genome shotgun (WGS) entry which is preliminary data.</text>
</comment>
<dbReference type="PANTHER" id="PTHR43575">
    <property type="entry name" value="PROTEIN ABCI7, CHLOROPLASTIC"/>
    <property type="match status" value="1"/>
</dbReference>
<dbReference type="InterPro" id="IPR011542">
    <property type="entry name" value="SUF_FeS_clus_asmbl_SufD"/>
</dbReference>
<feature type="domain" description="SUF system FeS cluster assembly SufBD N-terminal" evidence="3">
    <location>
        <begin position="6"/>
        <end position="169"/>
    </location>
</feature>
<dbReference type="RefSeq" id="WP_321545517.1">
    <property type="nucleotide sequence ID" value="NZ_JAXIVS010000003.1"/>
</dbReference>
<dbReference type="InterPro" id="IPR000825">
    <property type="entry name" value="SUF_FeS_clus_asmbl_SufBD_core"/>
</dbReference>
<dbReference type="EMBL" id="JAXIVS010000003">
    <property type="protein sequence ID" value="MDY7226793.1"/>
    <property type="molecule type" value="Genomic_DNA"/>
</dbReference>